<dbReference type="EMBL" id="BOOC01000059">
    <property type="protein sequence ID" value="GIH44420.1"/>
    <property type="molecule type" value="Genomic_DNA"/>
</dbReference>
<organism evidence="2 3">
    <name type="scientific">Microbispora corallina</name>
    <dbReference type="NCBI Taxonomy" id="83302"/>
    <lineage>
        <taxon>Bacteria</taxon>
        <taxon>Bacillati</taxon>
        <taxon>Actinomycetota</taxon>
        <taxon>Actinomycetes</taxon>
        <taxon>Streptosporangiales</taxon>
        <taxon>Streptosporangiaceae</taxon>
        <taxon>Microbispora</taxon>
    </lineage>
</organism>
<name>A0ABQ4GBF0_9ACTN</name>
<proteinExistence type="predicted"/>
<feature type="region of interest" description="Disordered" evidence="1">
    <location>
        <begin position="385"/>
        <end position="411"/>
    </location>
</feature>
<accession>A0ABQ4GBF0</accession>
<reference evidence="2 3" key="1">
    <citation type="submission" date="2021-01" db="EMBL/GenBank/DDBJ databases">
        <title>Whole genome shotgun sequence of Microbispora corallina NBRC 16416.</title>
        <authorList>
            <person name="Komaki H."/>
            <person name="Tamura T."/>
        </authorList>
    </citation>
    <scope>NUCLEOTIDE SEQUENCE [LARGE SCALE GENOMIC DNA]</scope>
    <source>
        <strain evidence="2 3">NBRC 16416</strain>
    </source>
</reference>
<sequence>MEVWLANSNYLKALMEADPEDRGDVFADQLAVLLNNPTKFESTDLPLKRQIDVLDEWLIANEDRVSPKNLRERITKAFPGDVLQRELFAAEHPFTQAARAWAELLVAAGQFEADAQVQQAVYRATRILGLVELLLKAPQSIAGADDVLWALRDRLVLYPDKIFIPLRSALARKPGWADLYVVREEWNRYVPGEIAHIENVMAHEFRERVLTRTDESELTVTNETDVSRTQELDAQSTSRFDLSAESRGETKLAAHVEGQVDTSGQYGPTHLDTHIGGSLDYSAEQSQRQAVQQAREIVARAVNRVEERTREQRVSRTLTRIEDRNTHRIDNAEGGAAAGVYRWVDKIVRLRTYKYPHRFLLEFEVPEPGAYLRWLEHRHSEQGFHTTAPVPFTSNGKSESESNPALLPTDISESPTSPTYYLRLAARWHALGITPPPSKSVTVSGWLNVPAGDPGQDKTAVDLWITPMEGSAPGTGTAGAPEGAPVHVPEGYQAADRWDGWVSTWDQADAITPAWNTGPDKKNSYDFMPPAAFITVGDSQNDPAEPHNVVIPKGARGAFSVKIGGKLDGRRTGILPITVLSANFGLMSVQVRVQCDRLPDRLLTWQLETYAKLQAAYFELLHAHEDERAARQVQAAIDIKGRSPGENERMMREELKRQVLELLAGKRFAGTDFLDFDANERPHTKIAESRQGAALIQFLEQAFEWENLTFVMYPYFWASADRWDDLQGITSPDPNYARFLRAGSARVVLAARPGFACTVLYYLATGKPWHGRSAPIPGHKEYVSVAQEIAAQTGAPDDGTPVGDTWEVRLPTTLVWLDSDSSLPKRNTDSTFPAPPPAK</sequence>
<evidence type="ECO:0000256" key="1">
    <source>
        <dbReference type="SAM" id="MobiDB-lite"/>
    </source>
</evidence>
<comment type="caution">
    <text evidence="2">The sequence shown here is derived from an EMBL/GenBank/DDBJ whole genome shotgun (WGS) entry which is preliminary data.</text>
</comment>
<dbReference type="Proteomes" id="UP000603904">
    <property type="component" value="Unassembled WGS sequence"/>
</dbReference>
<keyword evidence="3" id="KW-1185">Reference proteome</keyword>
<evidence type="ECO:0000313" key="3">
    <source>
        <dbReference type="Proteomes" id="UP000603904"/>
    </source>
</evidence>
<protein>
    <submittedName>
        <fullName evidence="2">Uncharacterized protein</fullName>
    </submittedName>
</protein>
<feature type="compositionally biased region" description="Polar residues" evidence="1">
    <location>
        <begin position="819"/>
        <end position="831"/>
    </location>
</feature>
<feature type="region of interest" description="Disordered" evidence="1">
    <location>
        <begin position="214"/>
        <end position="246"/>
    </location>
</feature>
<gene>
    <name evidence="2" type="ORF">Mco01_74200</name>
</gene>
<feature type="compositionally biased region" description="Polar residues" evidence="1">
    <location>
        <begin position="392"/>
        <end position="403"/>
    </location>
</feature>
<feature type="region of interest" description="Disordered" evidence="1">
    <location>
        <begin position="819"/>
        <end position="839"/>
    </location>
</feature>
<evidence type="ECO:0000313" key="2">
    <source>
        <dbReference type="EMBL" id="GIH44420.1"/>
    </source>
</evidence>